<dbReference type="Proteomes" id="UP001529510">
    <property type="component" value="Unassembled WGS sequence"/>
</dbReference>
<comment type="caution">
    <text evidence="2">The sequence shown here is derived from an EMBL/GenBank/DDBJ whole genome shotgun (WGS) entry which is preliminary data.</text>
</comment>
<dbReference type="AlphaFoldDB" id="A0ABD0NHH8"/>
<accession>A0ABD0NHH8</accession>
<name>A0ABD0NHH8_CIRMR</name>
<sequence length="54" mass="5948">VEEEAPAPAPRVHSELEITPIWTWPGYSADAESVETPQRDSASFTIDSGVQQHK</sequence>
<reference evidence="2 3" key="1">
    <citation type="submission" date="2024-05" db="EMBL/GenBank/DDBJ databases">
        <title>Genome sequencing and assembly of Indian major carp, Cirrhinus mrigala (Hamilton, 1822).</title>
        <authorList>
            <person name="Mohindra V."/>
            <person name="Chowdhury L.M."/>
            <person name="Lal K."/>
            <person name="Jena J.K."/>
        </authorList>
    </citation>
    <scope>NUCLEOTIDE SEQUENCE [LARGE SCALE GENOMIC DNA]</scope>
    <source>
        <strain evidence="2">CM1030</strain>
        <tissue evidence="2">Blood</tissue>
    </source>
</reference>
<evidence type="ECO:0000313" key="3">
    <source>
        <dbReference type="Proteomes" id="UP001529510"/>
    </source>
</evidence>
<evidence type="ECO:0000313" key="2">
    <source>
        <dbReference type="EMBL" id="KAL0160386.1"/>
    </source>
</evidence>
<protein>
    <submittedName>
        <fullName evidence="2">Uncharacterized protein</fullName>
    </submittedName>
</protein>
<dbReference type="EMBL" id="JAMKFB020000022">
    <property type="protein sequence ID" value="KAL0160386.1"/>
    <property type="molecule type" value="Genomic_DNA"/>
</dbReference>
<feature type="compositionally biased region" description="Polar residues" evidence="1">
    <location>
        <begin position="35"/>
        <end position="54"/>
    </location>
</feature>
<feature type="region of interest" description="Disordered" evidence="1">
    <location>
        <begin position="32"/>
        <end position="54"/>
    </location>
</feature>
<gene>
    <name evidence="2" type="ORF">M9458_044111</name>
</gene>
<keyword evidence="3" id="KW-1185">Reference proteome</keyword>
<feature type="non-terminal residue" evidence="2">
    <location>
        <position position="54"/>
    </location>
</feature>
<organism evidence="2 3">
    <name type="scientific">Cirrhinus mrigala</name>
    <name type="common">Mrigala</name>
    <dbReference type="NCBI Taxonomy" id="683832"/>
    <lineage>
        <taxon>Eukaryota</taxon>
        <taxon>Metazoa</taxon>
        <taxon>Chordata</taxon>
        <taxon>Craniata</taxon>
        <taxon>Vertebrata</taxon>
        <taxon>Euteleostomi</taxon>
        <taxon>Actinopterygii</taxon>
        <taxon>Neopterygii</taxon>
        <taxon>Teleostei</taxon>
        <taxon>Ostariophysi</taxon>
        <taxon>Cypriniformes</taxon>
        <taxon>Cyprinidae</taxon>
        <taxon>Labeoninae</taxon>
        <taxon>Labeonini</taxon>
        <taxon>Cirrhinus</taxon>
    </lineage>
</organism>
<evidence type="ECO:0000256" key="1">
    <source>
        <dbReference type="SAM" id="MobiDB-lite"/>
    </source>
</evidence>
<proteinExistence type="predicted"/>
<feature type="non-terminal residue" evidence="2">
    <location>
        <position position="1"/>
    </location>
</feature>